<evidence type="ECO:0000256" key="1">
    <source>
        <dbReference type="ARBA" id="ARBA00004418"/>
    </source>
</evidence>
<dbReference type="EMBL" id="AP015029">
    <property type="protein sequence ID" value="BAW25329.1"/>
    <property type="molecule type" value="Genomic_DNA"/>
</dbReference>
<keyword evidence="4" id="KW-0574">Periplasm</keyword>
<dbReference type="PANTHER" id="PTHR38782">
    <property type="match status" value="1"/>
</dbReference>
<feature type="domain" description="MucB/RseB C-terminal" evidence="7">
    <location>
        <begin position="215"/>
        <end position="313"/>
    </location>
</feature>
<dbReference type="GO" id="GO:0030288">
    <property type="term" value="C:outer membrane-bounded periplasmic space"/>
    <property type="evidence" value="ECO:0007669"/>
    <property type="project" value="TreeGrafter"/>
</dbReference>
<feature type="domain" description="MucB/RseB N-terminal" evidence="6">
    <location>
        <begin position="28"/>
        <end position="197"/>
    </location>
</feature>
<dbReference type="AlphaFoldDB" id="A0A1L7NIL2"/>
<evidence type="ECO:0000313" key="10">
    <source>
        <dbReference type="Proteomes" id="UP000218731"/>
    </source>
</evidence>
<keyword evidence="3 5" id="KW-0732">Signal</keyword>
<evidence type="ECO:0000313" key="11">
    <source>
        <dbReference type="Proteomes" id="UP000516786"/>
    </source>
</evidence>
<dbReference type="InterPro" id="IPR033434">
    <property type="entry name" value="MucB/RseB_N"/>
</dbReference>
<evidence type="ECO:0000259" key="6">
    <source>
        <dbReference type="Pfam" id="PF03888"/>
    </source>
</evidence>
<dbReference type="Pfam" id="PF17188">
    <property type="entry name" value="MucB_RseB_C"/>
    <property type="match status" value="1"/>
</dbReference>
<dbReference type="Gene3D" id="3.30.200.100">
    <property type="entry name" value="MucB/RseB, C-terminal domain"/>
    <property type="match status" value="1"/>
</dbReference>
<reference evidence="8 10" key="1">
    <citation type="submission" date="2015-11" db="EMBL/GenBank/DDBJ databases">
        <title>Complete genome sequencing of a biphenyl-degrading bacterium, Pseudomonas putida KF715 (=NBRC110667).</title>
        <authorList>
            <person name="Suenaga H."/>
            <person name="Fujihara N."/>
            <person name="Watanabe T."/>
            <person name="Hirose J."/>
            <person name="Kimura N."/>
            <person name="Yamazoe A."/>
            <person name="Hosoyama A."/>
            <person name="Shimodaira J."/>
            <person name="Furukawa K."/>
        </authorList>
    </citation>
    <scope>NUCLEOTIDE SEQUENCE [LARGE SCALE GENOMIC DNA]</scope>
    <source>
        <strain evidence="8 10">KF715</strain>
    </source>
</reference>
<evidence type="ECO:0000256" key="5">
    <source>
        <dbReference type="SAM" id="SignalP"/>
    </source>
</evidence>
<dbReference type="GO" id="GO:0045152">
    <property type="term" value="F:antisigma factor binding"/>
    <property type="evidence" value="ECO:0007669"/>
    <property type="project" value="TreeGrafter"/>
</dbReference>
<dbReference type="CDD" id="cd16327">
    <property type="entry name" value="RseB"/>
    <property type="match status" value="1"/>
</dbReference>
<dbReference type="Proteomes" id="UP000516786">
    <property type="component" value="Chromosome"/>
</dbReference>
<accession>A0A1L7NIL2</accession>
<evidence type="ECO:0000259" key="7">
    <source>
        <dbReference type="Pfam" id="PF17188"/>
    </source>
</evidence>
<comment type="subcellular location">
    <subcellularLocation>
        <location evidence="1">Periplasm</location>
    </subcellularLocation>
</comment>
<evidence type="ECO:0000313" key="9">
    <source>
        <dbReference type="EMBL" id="QOC97098.1"/>
    </source>
</evidence>
<dbReference type="EMBL" id="CP061723">
    <property type="protein sequence ID" value="QOC97098.1"/>
    <property type="molecule type" value="Genomic_DNA"/>
</dbReference>
<dbReference type="InterPro" id="IPR005588">
    <property type="entry name" value="MucB_RseB"/>
</dbReference>
<evidence type="ECO:0000256" key="4">
    <source>
        <dbReference type="ARBA" id="ARBA00022764"/>
    </source>
</evidence>
<dbReference type="Gene3D" id="2.50.20.10">
    <property type="entry name" value="Lipoprotein localisation LolA/LolB/LppX"/>
    <property type="match status" value="1"/>
</dbReference>
<organism evidence="8 10">
    <name type="scientific">Pseudomonas putida</name>
    <name type="common">Arthrobacter siderocapsulatus</name>
    <dbReference type="NCBI Taxonomy" id="303"/>
    <lineage>
        <taxon>Bacteria</taxon>
        <taxon>Pseudomonadati</taxon>
        <taxon>Pseudomonadota</taxon>
        <taxon>Gammaproteobacteria</taxon>
        <taxon>Pseudomonadales</taxon>
        <taxon>Pseudomonadaceae</taxon>
        <taxon>Pseudomonas</taxon>
    </lineage>
</organism>
<feature type="signal peptide" evidence="5">
    <location>
        <begin position="1"/>
        <end position="21"/>
    </location>
</feature>
<evidence type="ECO:0000256" key="2">
    <source>
        <dbReference type="ARBA" id="ARBA00008150"/>
    </source>
</evidence>
<protein>
    <submittedName>
        <fullName evidence="9">MucB/RseB C-terminal domain-containing protein</fullName>
    </submittedName>
    <submittedName>
        <fullName evidence="8">Sigma E regulatory protein MucB/RseB</fullName>
    </submittedName>
</protein>
<dbReference type="InterPro" id="IPR038484">
    <property type="entry name" value="MucB/RseB_C_sf"/>
</dbReference>
<dbReference type="RefSeq" id="WP_016488829.1">
    <property type="nucleotide sequence ID" value="NZ_AP015029.1"/>
</dbReference>
<dbReference type="Pfam" id="PF03888">
    <property type="entry name" value="MucB_RseB"/>
    <property type="match status" value="1"/>
</dbReference>
<dbReference type="Proteomes" id="UP000218731">
    <property type="component" value="Chromosome 1"/>
</dbReference>
<reference evidence="9 11" key="2">
    <citation type="submission" date="2020-09" db="EMBL/GenBank/DDBJ databases">
        <title>Co-existence of a novel multidrug-resistance efflux pump with carbapenem resistance gene blaVIM-2 in one megaplasmid in Pseudomonas putida.</title>
        <authorList>
            <person name="Peng K."/>
            <person name="Li R."/>
        </authorList>
    </citation>
    <scope>NUCLEOTIDE SEQUENCE [LARGE SCALE GENOMIC DNA]</scope>
    <source>
        <strain evidence="9 11">ZXPA-20</strain>
    </source>
</reference>
<dbReference type="GO" id="GO:0032885">
    <property type="term" value="P:regulation of polysaccharide biosynthetic process"/>
    <property type="evidence" value="ECO:0007669"/>
    <property type="project" value="TreeGrafter"/>
</dbReference>
<dbReference type="PIRSF" id="PIRSF005427">
    <property type="entry name" value="RseB"/>
    <property type="match status" value="1"/>
</dbReference>
<gene>
    <name evidence="9" type="ORF">ID616_24030</name>
    <name evidence="8" type="ORF">KF715C_ch47560</name>
</gene>
<evidence type="ECO:0000313" key="8">
    <source>
        <dbReference type="EMBL" id="BAW25329.1"/>
    </source>
</evidence>
<proteinExistence type="inferred from homology"/>
<dbReference type="PANTHER" id="PTHR38782:SF1">
    <property type="entry name" value="SIGMA-E FACTOR REGULATORY PROTEIN RSEB"/>
    <property type="match status" value="1"/>
</dbReference>
<dbReference type="InterPro" id="IPR033436">
    <property type="entry name" value="MucB/RseB_C"/>
</dbReference>
<evidence type="ECO:0000256" key="3">
    <source>
        <dbReference type="ARBA" id="ARBA00022729"/>
    </source>
</evidence>
<name>A0A1L7NIL2_PSEPU</name>
<comment type="similarity">
    <text evidence="2">Belongs to the RseB family.</text>
</comment>
<feature type="chain" id="PRO_5044375713" evidence="5">
    <location>
        <begin position="22"/>
        <end position="321"/>
    </location>
</feature>
<sequence>MRALPLLSLLIGSCMTVPALAANSSPEANEWLNKLALAEKKQSYQGSFVYERNGSFSSHDIWHRVQDGKVSERLLQLDGAAQEILRVDGKVQCVSGALVSGVTAPTDAAQRVLDPLKLMGWYDLSVAGKSRVAGRDAVILTLTPRDQHRYAFELHLDRATGLPLRSLMLNDKGQLLERFQMTRLDTDEPPVDDDLRPSASCKPVQRVASVSNDSVAGWRSDWLPPGFELVNSSVRRDPKHDSTVSSLMYDDGLARFSVFLEPVKDDTGTDVRTQLGPTSAVSRRLNTPKGKVMVTVVGEIPLGTAERVALSMRPQDAQARQ</sequence>